<dbReference type="Pfam" id="PF05199">
    <property type="entry name" value="GMC_oxred_C"/>
    <property type="match status" value="1"/>
</dbReference>
<evidence type="ECO:0000313" key="9">
    <source>
        <dbReference type="EMBL" id="KAJ7323862.1"/>
    </source>
</evidence>
<evidence type="ECO:0000259" key="8">
    <source>
        <dbReference type="PROSITE" id="PS00624"/>
    </source>
</evidence>
<dbReference type="PROSITE" id="PS00624">
    <property type="entry name" value="GMC_OXRED_2"/>
    <property type="match status" value="1"/>
</dbReference>
<evidence type="ECO:0000256" key="5">
    <source>
        <dbReference type="PIRSR" id="PIRSR000137-1"/>
    </source>
</evidence>
<dbReference type="InterPro" id="IPR012132">
    <property type="entry name" value="GMC_OxRdtase"/>
</dbReference>
<dbReference type="Gene3D" id="3.50.50.60">
    <property type="entry name" value="FAD/NAD(P)-binding domain"/>
    <property type="match status" value="1"/>
</dbReference>
<evidence type="ECO:0000313" key="10">
    <source>
        <dbReference type="Proteomes" id="UP001218218"/>
    </source>
</evidence>
<dbReference type="InterPro" id="IPR007867">
    <property type="entry name" value="GMC_OxRtase_C"/>
</dbReference>
<dbReference type="InterPro" id="IPR000172">
    <property type="entry name" value="GMC_OxRdtase_N"/>
</dbReference>
<sequence length="586" mass="64004">MINAQLLFSLSFISICFGKIYENVAELAPLEYDFVIVGGGTAGLVVANRLTENAKFSVLVLEAGVNNQDVLDSTVPFLVNDLLVPNIYEWNYTTTPQSGLNGRALPYLRAHMLGGCSAHNLMFYTRGPKDDFDRYAKLTGDAGWSWNRIFPYFLKNEKWTPPTDLHDTTGQFDPSVHSTHGMNPVSLNGYAWPFGPRVIAATKELPDEFPFNLDMNSGKPLGVGWLQSTIGEGKRSSSASSYLVPFVSRKNLHVLLHAQVTRLVNASHERGKLAFGGVEFLQSAKARKEIILSAGTIGTPHILMHSGVGDGRALHALGFHSLLDLPSVGQNISDHVSVGLSWSVNSTETLESITQNATNFNEAFAHWNKTHTGPFVDLGITHVGWLRLDPNSEALHQFPDPSAGRDTAHIELIFSAGFSRRSASTPQGHFMNIGTVMVTPLSRGSITLNSSNPLDPPLINPRYLTSDFDLFVLRDALKRAQRFVTAPVWKDYILAPTVNIGNFTTDELDQFIRNNAGTISHLVGSAAMSARGARYGVVDPDLIVKGATRLSVIDASVLPIVPSAHTQSTTYIIAERGADLVKARWT</sequence>
<feature type="active site" description="Proton donor" evidence="5">
    <location>
        <position position="521"/>
    </location>
</feature>
<reference evidence="9" key="1">
    <citation type="submission" date="2023-03" db="EMBL/GenBank/DDBJ databases">
        <title>Massive genome expansion in bonnet fungi (Mycena s.s.) driven by repeated elements and novel gene families across ecological guilds.</title>
        <authorList>
            <consortium name="Lawrence Berkeley National Laboratory"/>
            <person name="Harder C.B."/>
            <person name="Miyauchi S."/>
            <person name="Viragh M."/>
            <person name="Kuo A."/>
            <person name="Thoen E."/>
            <person name="Andreopoulos B."/>
            <person name="Lu D."/>
            <person name="Skrede I."/>
            <person name="Drula E."/>
            <person name="Henrissat B."/>
            <person name="Morin E."/>
            <person name="Kohler A."/>
            <person name="Barry K."/>
            <person name="LaButti K."/>
            <person name="Morin E."/>
            <person name="Salamov A."/>
            <person name="Lipzen A."/>
            <person name="Mereny Z."/>
            <person name="Hegedus B."/>
            <person name="Baldrian P."/>
            <person name="Stursova M."/>
            <person name="Weitz H."/>
            <person name="Taylor A."/>
            <person name="Grigoriev I.V."/>
            <person name="Nagy L.G."/>
            <person name="Martin F."/>
            <person name="Kauserud H."/>
        </authorList>
    </citation>
    <scope>NUCLEOTIDE SEQUENCE</scope>
    <source>
        <strain evidence="9">CBHHK002</strain>
    </source>
</reference>
<keyword evidence="10" id="KW-1185">Reference proteome</keyword>
<accession>A0AAD6ZI84</accession>
<dbReference type="InterPro" id="IPR036188">
    <property type="entry name" value="FAD/NAD-bd_sf"/>
</dbReference>
<dbReference type="PANTHER" id="PTHR11552:SF147">
    <property type="entry name" value="CHOLINE DEHYDROGENASE, MITOCHONDRIAL"/>
    <property type="match status" value="1"/>
</dbReference>
<feature type="signal peptide" evidence="7">
    <location>
        <begin position="1"/>
        <end position="18"/>
    </location>
</feature>
<evidence type="ECO:0000256" key="3">
    <source>
        <dbReference type="ARBA" id="ARBA00022630"/>
    </source>
</evidence>
<evidence type="ECO:0000256" key="4">
    <source>
        <dbReference type="ARBA" id="ARBA00022827"/>
    </source>
</evidence>
<dbReference type="SUPFAM" id="SSF51905">
    <property type="entry name" value="FAD/NAD(P)-binding domain"/>
    <property type="match status" value="1"/>
</dbReference>
<dbReference type="PANTHER" id="PTHR11552">
    <property type="entry name" value="GLUCOSE-METHANOL-CHOLINE GMC OXIDOREDUCTASE"/>
    <property type="match status" value="1"/>
</dbReference>
<dbReference type="GO" id="GO:0050660">
    <property type="term" value="F:flavin adenine dinucleotide binding"/>
    <property type="evidence" value="ECO:0007669"/>
    <property type="project" value="InterPro"/>
</dbReference>
<comment type="caution">
    <text evidence="9">The sequence shown here is derived from an EMBL/GenBank/DDBJ whole genome shotgun (WGS) entry which is preliminary data.</text>
</comment>
<proteinExistence type="inferred from homology"/>
<dbReference type="AlphaFoldDB" id="A0AAD6ZI84"/>
<protein>
    <submittedName>
        <fullName evidence="9">Alcohol oxidase</fullName>
    </submittedName>
</protein>
<organism evidence="9 10">
    <name type="scientific">Mycena albidolilacea</name>
    <dbReference type="NCBI Taxonomy" id="1033008"/>
    <lineage>
        <taxon>Eukaryota</taxon>
        <taxon>Fungi</taxon>
        <taxon>Dikarya</taxon>
        <taxon>Basidiomycota</taxon>
        <taxon>Agaricomycotina</taxon>
        <taxon>Agaricomycetes</taxon>
        <taxon>Agaricomycetidae</taxon>
        <taxon>Agaricales</taxon>
        <taxon>Marasmiineae</taxon>
        <taxon>Mycenaceae</taxon>
        <taxon>Mycena</taxon>
    </lineage>
</organism>
<dbReference type="GO" id="GO:0016614">
    <property type="term" value="F:oxidoreductase activity, acting on CH-OH group of donors"/>
    <property type="evidence" value="ECO:0007669"/>
    <property type="project" value="InterPro"/>
</dbReference>
<keyword evidence="3" id="KW-0285">Flavoprotein</keyword>
<dbReference type="EMBL" id="JARIHO010000045">
    <property type="protein sequence ID" value="KAJ7323862.1"/>
    <property type="molecule type" value="Genomic_DNA"/>
</dbReference>
<feature type="chain" id="PRO_5042221745" evidence="7">
    <location>
        <begin position="19"/>
        <end position="586"/>
    </location>
</feature>
<evidence type="ECO:0000256" key="7">
    <source>
        <dbReference type="SAM" id="SignalP"/>
    </source>
</evidence>
<dbReference type="SUPFAM" id="SSF54373">
    <property type="entry name" value="FAD-linked reductases, C-terminal domain"/>
    <property type="match status" value="1"/>
</dbReference>
<evidence type="ECO:0000256" key="2">
    <source>
        <dbReference type="ARBA" id="ARBA00010790"/>
    </source>
</evidence>
<comment type="cofactor">
    <cofactor evidence="1 6">
        <name>FAD</name>
        <dbReference type="ChEBI" id="CHEBI:57692"/>
    </cofactor>
</comment>
<feature type="binding site" evidence="6">
    <location>
        <position position="260"/>
    </location>
    <ligand>
        <name>FAD</name>
        <dbReference type="ChEBI" id="CHEBI:57692"/>
    </ligand>
</feature>
<feature type="domain" description="Glucose-methanol-choline oxidoreductase N-terminal" evidence="8">
    <location>
        <begin position="295"/>
        <end position="309"/>
    </location>
</feature>
<dbReference type="PIRSF" id="PIRSF000137">
    <property type="entry name" value="Alcohol_oxidase"/>
    <property type="match status" value="1"/>
</dbReference>
<evidence type="ECO:0000256" key="6">
    <source>
        <dbReference type="PIRSR" id="PIRSR000137-2"/>
    </source>
</evidence>
<comment type="similarity">
    <text evidence="2">Belongs to the GMC oxidoreductase family.</text>
</comment>
<keyword evidence="7" id="KW-0732">Signal</keyword>
<dbReference type="Pfam" id="PF00732">
    <property type="entry name" value="GMC_oxred_N"/>
    <property type="match status" value="1"/>
</dbReference>
<feature type="active site" description="Proton acceptor" evidence="5">
    <location>
        <position position="565"/>
    </location>
</feature>
<dbReference type="Gene3D" id="3.30.560.10">
    <property type="entry name" value="Glucose Oxidase, domain 3"/>
    <property type="match status" value="1"/>
</dbReference>
<evidence type="ECO:0000256" key="1">
    <source>
        <dbReference type="ARBA" id="ARBA00001974"/>
    </source>
</evidence>
<dbReference type="Proteomes" id="UP001218218">
    <property type="component" value="Unassembled WGS sequence"/>
</dbReference>
<name>A0AAD6ZI84_9AGAR</name>
<keyword evidence="4 6" id="KW-0274">FAD</keyword>
<gene>
    <name evidence="9" type="ORF">DFH08DRAFT_1028699</name>
</gene>